<sequence>MSVTVLIVDDSKLARIVAGKALAELQPEWQKLEASSAAEALAVIADKPVDICLIDFNMVDKDGLELTEELRETRPDMPIALITANIQDEIIARARAAGATFVAKPVTSEGLQGFLSGAALRLRSSKA</sequence>
<reference evidence="5" key="1">
    <citation type="submission" date="2018-07" db="EMBL/GenBank/DDBJ databases">
        <title>Complete genome sequence of Sphingomonas bisphenolicum strain AO1, a bisphenol A degradative bacterium isolated from Japanese farm field.</title>
        <authorList>
            <person name="Murakami M."/>
            <person name="Koh M."/>
            <person name="Koba S."/>
            <person name="Matsumura Y."/>
        </authorList>
    </citation>
    <scope>NUCLEOTIDE SEQUENCE</scope>
    <source>
        <strain evidence="5">AO1</strain>
    </source>
</reference>
<dbReference type="Gene3D" id="3.40.50.2300">
    <property type="match status" value="1"/>
</dbReference>
<protein>
    <recommendedName>
        <fullName evidence="4">Response regulatory domain-containing protein</fullName>
    </recommendedName>
</protein>
<evidence type="ECO:0000256" key="2">
    <source>
        <dbReference type="ARBA" id="ARBA00023012"/>
    </source>
</evidence>
<proteinExistence type="predicted"/>
<name>A0ABM7G802_9SPHN</name>
<dbReference type="PANTHER" id="PTHR44591">
    <property type="entry name" value="STRESS RESPONSE REGULATOR PROTEIN 1"/>
    <property type="match status" value="1"/>
</dbReference>
<dbReference type="InterPro" id="IPR001789">
    <property type="entry name" value="Sig_transdc_resp-reg_receiver"/>
</dbReference>
<dbReference type="InterPro" id="IPR011006">
    <property type="entry name" value="CheY-like_superfamily"/>
</dbReference>
<accession>A0ABM7G802</accession>
<evidence type="ECO:0000259" key="4">
    <source>
        <dbReference type="PROSITE" id="PS50110"/>
    </source>
</evidence>
<feature type="domain" description="Response regulatory" evidence="4">
    <location>
        <begin position="4"/>
        <end position="119"/>
    </location>
</feature>
<dbReference type="SUPFAM" id="SSF52172">
    <property type="entry name" value="CheY-like"/>
    <property type="match status" value="1"/>
</dbReference>
<dbReference type="CDD" id="cd00156">
    <property type="entry name" value="REC"/>
    <property type="match status" value="1"/>
</dbReference>
<dbReference type="EMBL" id="AP018817">
    <property type="protein sequence ID" value="BBF70896.1"/>
    <property type="molecule type" value="Genomic_DNA"/>
</dbReference>
<dbReference type="PROSITE" id="PS50110">
    <property type="entry name" value="RESPONSE_REGULATORY"/>
    <property type="match status" value="1"/>
</dbReference>
<dbReference type="RefSeq" id="WP_261935082.1">
    <property type="nucleotide sequence ID" value="NZ_AP018817.1"/>
</dbReference>
<dbReference type="Proteomes" id="UP001059971">
    <property type="component" value="Chromosome 1"/>
</dbReference>
<organism evidence="5 6">
    <name type="scientific">Sphingomonas bisphenolicum</name>
    <dbReference type="NCBI Taxonomy" id="296544"/>
    <lineage>
        <taxon>Bacteria</taxon>
        <taxon>Pseudomonadati</taxon>
        <taxon>Pseudomonadota</taxon>
        <taxon>Alphaproteobacteria</taxon>
        <taxon>Sphingomonadales</taxon>
        <taxon>Sphingomonadaceae</taxon>
        <taxon>Sphingomonas</taxon>
    </lineage>
</organism>
<dbReference type="InterPro" id="IPR050595">
    <property type="entry name" value="Bact_response_regulator"/>
</dbReference>
<feature type="modified residue" description="4-aspartylphosphate" evidence="3">
    <location>
        <position position="55"/>
    </location>
</feature>
<dbReference type="PANTHER" id="PTHR44591:SF14">
    <property type="entry name" value="PROTEIN PILG"/>
    <property type="match status" value="1"/>
</dbReference>
<keyword evidence="2" id="KW-0902">Two-component regulatory system</keyword>
<evidence type="ECO:0000256" key="3">
    <source>
        <dbReference type="PROSITE-ProRule" id="PRU00169"/>
    </source>
</evidence>
<evidence type="ECO:0000313" key="6">
    <source>
        <dbReference type="Proteomes" id="UP001059971"/>
    </source>
</evidence>
<evidence type="ECO:0000256" key="1">
    <source>
        <dbReference type="ARBA" id="ARBA00022553"/>
    </source>
</evidence>
<keyword evidence="1 3" id="KW-0597">Phosphoprotein</keyword>
<dbReference type="Pfam" id="PF00072">
    <property type="entry name" value="Response_reg"/>
    <property type="match status" value="1"/>
</dbReference>
<keyword evidence="6" id="KW-1185">Reference proteome</keyword>
<evidence type="ECO:0000313" key="5">
    <source>
        <dbReference type="EMBL" id="BBF70896.1"/>
    </source>
</evidence>
<dbReference type="SMART" id="SM00448">
    <property type="entry name" value="REC"/>
    <property type="match status" value="1"/>
</dbReference>
<gene>
    <name evidence="5" type="ORF">SBA_ch1_30960</name>
</gene>